<evidence type="ECO:0000256" key="1">
    <source>
        <dbReference type="ARBA" id="ARBA00023015"/>
    </source>
</evidence>
<evidence type="ECO:0000313" key="5">
    <source>
        <dbReference type="EMBL" id="SDN84377.1"/>
    </source>
</evidence>
<dbReference type="InterPro" id="IPR036388">
    <property type="entry name" value="WH-like_DNA-bd_sf"/>
</dbReference>
<name>A0A1H0EPJ3_9HYPH</name>
<keyword evidence="1" id="KW-0805">Transcription regulation</keyword>
<dbReference type="OrthoDB" id="8247358at2"/>
<dbReference type="InterPro" id="IPR008920">
    <property type="entry name" value="TF_FadR/GntR_C"/>
</dbReference>
<dbReference type="EMBL" id="FNIT01000002">
    <property type="protein sequence ID" value="SDN84377.1"/>
    <property type="molecule type" value="Genomic_DNA"/>
</dbReference>
<keyword evidence="2 5" id="KW-0238">DNA-binding</keyword>
<accession>A0A1H0EPJ3</accession>
<evidence type="ECO:0000313" key="6">
    <source>
        <dbReference type="Proteomes" id="UP000198793"/>
    </source>
</evidence>
<evidence type="ECO:0000256" key="2">
    <source>
        <dbReference type="ARBA" id="ARBA00023125"/>
    </source>
</evidence>
<dbReference type="SUPFAM" id="SSF48008">
    <property type="entry name" value="GntR ligand-binding domain-like"/>
    <property type="match status" value="1"/>
</dbReference>
<keyword evidence="3" id="KW-0804">Transcription</keyword>
<dbReference type="PROSITE" id="PS50949">
    <property type="entry name" value="HTH_GNTR"/>
    <property type="match status" value="1"/>
</dbReference>
<protein>
    <submittedName>
        <fullName evidence="5">DNA-binding transcriptional regulator, GntR family</fullName>
    </submittedName>
</protein>
<dbReference type="PANTHER" id="PTHR43537">
    <property type="entry name" value="TRANSCRIPTIONAL REGULATOR, GNTR FAMILY"/>
    <property type="match status" value="1"/>
</dbReference>
<dbReference type="RefSeq" id="WP_090670057.1">
    <property type="nucleotide sequence ID" value="NZ_FNIT01000002.1"/>
</dbReference>
<dbReference type="AlphaFoldDB" id="A0A1H0EPJ3"/>
<dbReference type="STRING" id="1166073.SAMN05192530_102154"/>
<dbReference type="Gene3D" id="1.10.10.10">
    <property type="entry name" value="Winged helix-like DNA-binding domain superfamily/Winged helix DNA-binding domain"/>
    <property type="match status" value="1"/>
</dbReference>
<reference evidence="5 6" key="1">
    <citation type="submission" date="2016-10" db="EMBL/GenBank/DDBJ databases">
        <authorList>
            <person name="de Groot N.N."/>
        </authorList>
    </citation>
    <scope>NUCLEOTIDE SEQUENCE [LARGE SCALE GENOMIC DNA]</scope>
    <source>
        <strain evidence="6">L7-484,KACC 16230,DSM 25025</strain>
    </source>
</reference>
<dbReference type="PANTHER" id="PTHR43537:SF49">
    <property type="entry name" value="TRANSCRIPTIONAL REGULATORY PROTEIN"/>
    <property type="match status" value="1"/>
</dbReference>
<dbReference type="Pfam" id="PF00392">
    <property type="entry name" value="GntR"/>
    <property type="match status" value="1"/>
</dbReference>
<evidence type="ECO:0000259" key="4">
    <source>
        <dbReference type="PROSITE" id="PS50949"/>
    </source>
</evidence>
<dbReference type="CDD" id="cd07377">
    <property type="entry name" value="WHTH_GntR"/>
    <property type="match status" value="1"/>
</dbReference>
<keyword evidence="6" id="KW-1185">Reference proteome</keyword>
<feature type="domain" description="HTH gntR-type" evidence="4">
    <location>
        <begin position="21"/>
        <end position="88"/>
    </location>
</feature>
<dbReference type="Gene3D" id="1.20.120.530">
    <property type="entry name" value="GntR ligand-binding domain-like"/>
    <property type="match status" value="1"/>
</dbReference>
<dbReference type="GO" id="GO:0003700">
    <property type="term" value="F:DNA-binding transcription factor activity"/>
    <property type="evidence" value="ECO:0007669"/>
    <property type="project" value="InterPro"/>
</dbReference>
<dbReference type="InterPro" id="IPR036390">
    <property type="entry name" value="WH_DNA-bd_sf"/>
</dbReference>
<dbReference type="Proteomes" id="UP000198793">
    <property type="component" value="Unassembled WGS sequence"/>
</dbReference>
<dbReference type="SMART" id="SM00895">
    <property type="entry name" value="FCD"/>
    <property type="match status" value="1"/>
</dbReference>
<dbReference type="SMART" id="SM00345">
    <property type="entry name" value="HTH_GNTR"/>
    <property type="match status" value="1"/>
</dbReference>
<dbReference type="InterPro" id="IPR011711">
    <property type="entry name" value="GntR_C"/>
</dbReference>
<dbReference type="InterPro" id="IPR000524">
    <property type="entry name" value="Tscrpt_reg_HTH_GntR"/>
</dbReference>
<dbReference type="Pfam" id="PF07729">
    <property type="entry name" value="FCD"/>
    <property type="match status" value="1"/>
</dbReference>
<sequence length="228" mass="25069">MSEAAAGEGGEAAGWRLDPALPLGEAVYRALRDALHDGRLKPGDRLREEEIARRLSVSRTPVRESFNRLLAKRFVEPAGGRGLLVRRLDAAEVMELYVMREILEGAAARLASRQASEMEIETLRDLEALFEEAATEDARARANHALHDAIARVARNRYLDASLEELKDALPLLGRTTFSVPTRPDAAAAEHRLVVEAIARRDADAAEVAARAHIRGALRARLVVMREG</sequence>
<gene>
    <name evidence="5" type="ORF">SAMN05192530_102154</name>
</gene>
<organism evidence="5 6">
    <name type="scientific">Aureimonas jatrophae</name>
    <dbReference type="NCBI Taxonomy" id="1166073"/>
    <lineage>
        <taxon>Bacteria</taxon>
        <taxon>Pseudomonadati</taxon>
        <taxon>Pseudomonadota</taxon>
        <taxon>Alphaproteobacteria</taxon>
        <taxon>Hyphomicrobiales</taxon>
        <taxon>Aurantimonadaceae</taxon>
        <taxon>Aureimonas</taxon>
    </lineage>
</organism>
<dbReference type="SUPFAM" id="SSF46785">
    <property type="entry name" value="Winged helix' DNA-binding domain"/>
    <property type="match status" value="1"/>
</dbReference>
<evidence type="ECO:0000256" key="3">
    <source>
        <dbReference type="ARBA" id="ARBA00023163"/>
    </source>
</evidence>
<dbReference type="GO" id="GO:0003677">
    <property type="term" value="F:DNA binding"/>
    <property type="evidence" value="ECO:0007669"/>
    <property type="project" value="UniProtKB-KW"/>
</dbReference>
<proteinExistence type="predicted"/>